<dbReference type="Gene3D" id="2.120.10.30">
    <property type="entry name" value="TolB, C-terminal domain"/>
    <property type="match status" value="1"/>
</dbReference>
<dbReference type="InterPro" id="IPR001343">
    <property type="entry name" value="Hemolysn_Ca-bd"/>
</dbReference>
<dbReference type="EMBL" id="JBBUTG010000009">
    <property type="protein sequence ID" value="MEK8032070.1"/>
    <property type="molecule type" value="Genomic_DNA"/>
</dbReference>
<evidence type="ECO:0000313" key="5">
    <source>
        <dbReference type="Proteomes" id="UP001371218"/>
    </source>
</evidence>
<dbReference type="PRINTS" id="PR00313">
    <property type="entry name" value="CABNDNGRPT"/>
</dbReference>
<gene>
    <name evidence="4" type="ORF">AACH06_14685</name>
</gene>
<dbReference type="SUPFAM" id="SSF51120">
    <property type="entry name" value="beta-Roll"/>
    <property type="match status" value="8"/>
</dbReference>
<keyword evidence="5" id="KW-1185">Reference proteome</keyword>
<evidence type="ECO:0000256" key="1">
    <source>
        <dbReference type="ARBA" id="ARBA00004613"/>
    </source>
</evidence>
<dbReference type="InterPro" id="IPR050557">
    <property type="entry name" value="RTX_toxin/Mannuronan_C5-epim"/>
</dbReference>
<keyword evidence="2" id="KW-0964">Secreted</keyword>
<dbReference type="Proteomes" id="UP001371218">
    <property type="component" value="Unassembled WGS sequence"/>
</dbReference>
<dbReference type="RefSeq" id="WP_341426486.1">
    <property type="nucleotide sequence ID" value="NZ_JBBUTG010000009.1"/>
</dbReference>
<name>A0ABU9BT40_9BURK</name>
<evidence type="ECO:0000256" key="3">
    <source>
        <dbReference type="SAM" id="MobiDB-lite"/>
    </source>
</evidence>
<proteinExistence type="predicted"/>
<reference evidence="4 5" key="1">
    <citation type="submission" date="2024-04" db="EMBL/GenBank/DDBJ databases">
        <title>Novel species of the genus Ideonella isolated from streams.</title>
        <authorList>
            <person name="Lu H."/>
        </authorList>
    </citation>
    <scope>NUCLEOTIDE SEQUENCE [LARGE SCALE GENOMIC DNA]</scope>
    <source>
        <strain evidence="4 5">DXS29W</strain>
    </source>
</reference>
<dbReference type="PANTHER" id="PTHR38340:SF1">
    <property type="entry name" value="S-LAYER PROTEIN"/>
    <property type="match status" value="1"/>
</dbReference>
<evidence type="ECO:0000256" key="2">
    <source>
        <dbReference type="ARBA" id="ARBA00022525"/>
    </source>
</evidence>
<dbReference type="InterPro" id="IPR011049">
    <property type="entry name" value="Serralysin-like_metalloprot_C"/>
</dbReference>
<evidence type="ECO:0008006" key="6">
    <source>
        <dbReference type="Google" id="ProtNLM"/>
    </source>
</evidence>
<evidence type="ECO:0000313" key="4">
    <source>
        <dbReference type="EMBL" id="MEK8032070.1"/>
    </source>
</evidence>
<comment type="subcellular location">
    <subcellularLocation>
        <location evidence="1">Secreted</location>
    </subcellularLocation>
</comment>
<dbReference type="Pfam" id="PF00353">
    <property type="entry name" value="HemolysinCabind"/>
    <property type="match status" value="15"/>
</dbReference>
<dbReference type="InterPro" id="IPR011042">
    <property type="entry name" value="6-blade_b-propeller_TolB-like"/>
</dbReference>
<sequence>MTIYLYSAIADGNSISFDPDVDVLSIDTGSFSAADFTLTVLPDGAGVQWSNGSKTFTLASVNLAELNQDNVQFSDGSLLVNSCSANGFATDLSGSSHDDLLLGFHAAQGIDRISETVTGSAGDRQSLSPDVSSTGRYVVFSSDSTTIAGGDSNSIYDIFLKDLQTGSLYRVSTTSTGKPAGPGDWGTGSLAPSVSSNGRYVAFESSATDLVTADTNQTNDIFLKDRQTGTLTRVSTSSSGTQSSGGGSYGASLSADGHVVAFESDALNLVSGDANDARDIFVKNAQTGAVTLASSTSAGVQGNGWSTAAVLSGDGQFVLFKSWSTNLVENDTNGKPDWFVKNVTTDDIVCVNEGFSLPDYSTAVMSEDGHHVVFRSDDTVLNDGQDGIGGVYLKNLQTGELSRVIAAGGYNEVTAVSDGGRFVVFTTSQSLVETDTNGYLDVYVEDMLTGRVARVSVGAHGEQAMENSFGASISADGTTISFCSDDSDLVGQPDSSWTQVFAVDNPLAGWTLRGRGGDDVYRVDRQDLIIEAADEGTDSVQSSVSFVLSDNVERLLLTGSAAIDGQGNSQDNQITGNTATNKISGGAGNDTLDGGAGIDTASYQEATSAVTVSLAVTTAQVTGGAGTDRLVSFENLTGSAHADRLTGSATANVLDGKAGADTLTGGAGNDTYVLDNLGDLVVEWVGGGIDTIESLVSFTLAGQVEQLVLLGTADIDGIGNTLANTITGNNSNNILDGGAGADTLIGGWGEDTYVVDNAGDVLVETHNDNFSDTVESSVSWTLEESFEKLTLTGSAAINGTGNSASNVITGNDAANVLSGGSNVFADNDQLIGRGGNDTYYVDFFLDSTVEVADGGVDTVVAVGTGWVLQAETENLILQGADALNGTGNAKDNMLTGNSGDNVLNGAAGADTMVGGAGYDIYVVDNASDVTTETADGSVSDDVEASVSWTLSNYIENLRLTGSAAINGTGNVLDNFISGNAAANVLNGAGGADVMLGGAGNDTYVADNTDDRAVEEVNAGVDLVQSSASYTLPAHVENLILTGASAVSGTGNTQANSIIGNAASNLLDGGAGVDTLTGAGGNDIYVVDNTGDKTIELAGGGTDRVQASISVTLQAEIENLTLTGASAINGTGNALNNVLAGNVAANVLTGGAGNDTYVVDNFGDKTIELDGGGTDLVQSSISHTLQAEVEKLTLTGSAAINGTGNAMDNTIAGNSAPNVLSGGAGADSMTGGSGNDTYVVDNAGDQTIELAAGGVDLVQTTITWTLAANIESLTLTGSAALHGTGNALANAIHGNSGDNVLDGAAGADTLMGGEGNDTYVVDNTSDDVVETAGGGADLVLASASFTLQAEVEKLTLTGVSAIDGIGNDEDNVIVGNAAGNVLDGGAGTDTLTGGAGNDVYVVDNVGDRTVEVIGAGTDLVQSSVSFTLQAEVENLKLTGTAAINGTGNALANVITGNAANNVLKGGAGADTMTGGTGSDTYVVDNYDDRTIEAIGGGIDLVQSSVSFTLQDSVENLTLTGTSNIDGTGNALANILTGNSAGNVLTGGAGNDTYIVDNTDDRTIELAGGGTDLVQTSISLTLQAEVENLSLVGSSAINGTGNTLVNTIAGNMASNVLNGGAGADSMVGGAGNDTYVVDNAGDKIVEAIGGGIDLVQSSVSFTLQDLVENLTLTGISAINGTGNAVANVITGNAADNVLSGGAGLDTMTGGAGNDIFALTSPLGSDLITDFNGGADKLSLNQASLRIGDGDRLVEGGVRISGPNGFKASAELVVFTHDIVGSITATSAAAAIGHADSNYAAGDTRLFVVDNGVDSAVYLFKSADANAIVSASELTLLATLDNNHATVVTDYLFGG</sequence>
<comment type="caution">
    <text evidence="4">The sequence shown here is derived from an EMBL/GenBank/DDBJ whole genome shotgun (WGS) entry which is preliminary data.</text>
</comment>
<feature type="compositionally biased region" description="Polar residues" evidence="3">
    <location>
        <begin position="568"/>
        <end position="583"/>
    </location>
</feature>
<dbReference type="PANTHER" id="PTHR38340">
    <property type="entry name" value="S-LAYER PROTEIN"/>
    <property type="match status" value="1"/>
</dbReference>
<protein>
    <recommendedName>
        <fullName evidence="6">Calcium-binding protein</fullName>
    </recommendedName>
</protein>
<accession>A0ABU9BT40</accession>
<feature type="region of interest" description="Disordered" evidence="3">
    <location>
        <begin position="568"/>
        <end position="589"/>
    </location>
</feature>
<dbReference type="SUPFAM" id="SSF82171">
    <property type="entry name" value="DPP6 N-terminal domain-like"/>
    <property type="match status" value="1"/>
</dbReference>
<dbReference type="Gene3D" id="2.150.10.10">
    <property type="entry name" value="Serralysin-like metalloprotease, C-terminal"/>
    <property type="match status" value="7"/>
</dbReference>
<organism evidence="4 5">
    <name type="scientific">Ideonella lacteola</name>
    <dbReference type="NCBI Taxonomy" id="2984193"/>
    <lineage>
        <taxon>Bacteria</taxon>
        <taxon>Pseudomonadati</taxon>
        <taxon>Pseudomonadota</taxon>
        <taxon>Betaproteobacteria</taxon>
        <taxon>Burkholderiales</taxon>
        <taxon>Sphaerotilaceae</taxon>
        <taxon>Ideonella</taxon>
    </lineage>
</organism>